<gene>
    <name evidence="14" type="ORF">ATO8_08726</name>
</gene>
<dbReference type="Pfam" id="PF02163">
    <property type="entry name" value="Peptidase_M50"/>
    <property type="match status" value="2"/>
</dbReference>
<evidence type="ECO:0000256" key="4">
    <source>
        <dbReference type="ARBA" id="ARBA00022670"/>
    </source>
</evidence>
<organism evidence="14 15">
    <name type="scientific">Roseivivax marinus</name>
    <dbReference type="NCBI Taxonomy" id="1379903"/>
    <lineage>
        <taxon>Bacteria</taxon>
        <taxon>Pseudomonadati</taxon>
        <taxon>Pseudomonadota</taxon>
        <taxon>Alphaproteobacteria</taxon>
        <taxon>Rhodobacterales</taxon>
        <taxon>Roseobacteraceae</taxon>
        <taxon>Roseivivax</taxon>
    </lineage>
</organism>
<dbReference type="eggNOG" id="COG1994">
    <property type="taxonomic scope" value="Bacteria"/>
</dbReference>
<feature type="transmembrane region" description="Helical" evidence="12">
    <location>
        <begin position="15"/>
        <end position="33"/>
    </location>
</feature>
<evidence type="ECO:0000256" key="2">
    <source>
        <dbReference type="ARBA" id="ARBA00004141"/>
    </source>
</evidence>
<comment type="subcellular location">
    <subcellularLocation>
        <location evidence="2">Membrane</location>
        <topology evidence="2">Multi-pass membrane protein</topology>
    </subcellularLocation>
</comment>
<evidence type="ECO:0000256" key="6">
    <source>
        <dbReference type="ARBA" id="ARBA00022723"/>
    </source>
</evidence>
<keyword evidence="10" id="KW-0482">Metalloprotease</keyword>
<sequence length="225" mass="24110">MTWSFSIGRLLGSELRVHVTFFLLIAYVGWSAWSAGGAVAAALNVAFVLALFACVVAHEFGHALMARRFGIRTPDITLLPIGGVARLMRMPHKPGQEIAVALAGPAVNVVIAGVLYLVVGRLDMISVLASDGTLNGFLSRLAAVNVWLVLFNLIPAFPMDGGRVLRAMLAFFTDRRRATRIAAFVGQAIAVVFAAYGVYTGWFLLVLVAVFVFMAARAEKAFAAP</sequence>
<keyword evidence="7" id="KW-0378">Hydrolase</keyword>
<evidence type="ECO:0000256" key="11">
    <source>
        <dbReference type="ARBA" id="ARBA00023136"/>
    </source>
</evidence>
<evidence type="ECO:0000256" key="1">
    <source>
        <dbReference type="ARBA" id="ARBA00001947"/>
    </source>
</evidence>
<feature type="transmembrane region" description="Helical" evidence="12">
    <location>
        <begin position="39"/>
        <end position="58"/>
    </location>
</feature>
<dbReference type="PATRIC" id="fig|1317118.6.peg.1809"/>
<name>W4HLI1_9RHOB</name>
<evidence type="ECO:0000256" key="9">
    <source>
        <dbReference type="ARBA" id="ARBA00022989"/>
    </source>
</evidence>
<evidence type="ECO:0000256" key="12">
    <source>
        <dbReference type="SAM" id="Phobius"/>
    </source>
</evidence>
<dbReference type="RefSeq" id="WP_051487605.1">
    <property type="nucleotide sequence ID" value="NZ_AQQW01000004.1"/>
</dbReference>
<proteinExistence type="inferred from homology"/>
<evidence type="ECO:0000256" key="5">
    <source>
        <dbReference type="ARBA" id="ARBA00022692"/>
    </source>
</evidence>
<feature type="transmembrane region" description="Helical" evidence="12">
    <location>
        <begin position="202"/>
        <end position="218"/>
    </location>
</feature>
<feature type="transmembrane region" description="Helical" evidence="12">
    <location>
        <begin position="98"/>
        <end position="117"/>
    </location>
</feature>
<accession>W4HLI1</accession>
<evidence type="ECO:0000256" key="3">
    <source>
        <dbReference type="ARBA" id="ARBA00007931"/>
    </source>
</evidence>
<evidence type="ECO:0000256" key="7">
    <source>
        <dbReference type="ARBA" id="ARBA00022801"/>
    </source>
</evidence>
<dbReference type="PANTHER" id="PTHR39188">
    <property type="entry name" value="MEMBRANE-ASSOCIATED ZINC METALLOPROTEASE M50B"/>
    <property type="match status" value="1"/>
</dbReference>
<evidence type="ECO:0000313" key="14">
    <source>
        <dbReference type="EMBL" id="ETW13283.1"/>
    </source>
</evidence>
<reference evidence="14 15" key="1">
    <citation type="journal article" date="2014" name="Antonie Van Leeuwenhoek">
        <title>Roseivivax atlanticus sp. nov., isolated from surface seawater of the Atlantic Ocean.</title>
        <authorList>
            <person name="Li G."/>
            <person name="Lai Q."/>
            <person name="Liu X."/>
            <person name="Sun F."/>
            <person name="Shao Z."/>
        </authorList>
    </citation>
    <scope>NUCLEOTIDE SEQUENCE [LARGE SCALE GENOMIC DNA]</scope>
    <source>
        <strain evidence="14 15">22II-s10s</strain>
    </source>
</reference>
<dbReference type="EMBL" id="AQQW01000004">
    <property type="protein sequence ID" value="ETW13283.1"/>
    <property type="molecule type" value="Genomic_DNA"/>
</dbReference>
<dbReference type="Proteomes" id="UP000019063">
    <property type="component" value="Unassembled WGS sequence"/>
</dbReference>
<protein>
    <submittedName>
        <fullName evidence="14">SREBP protease</fullName>
    </submittedName>
</protein>
<dbReference type="GO" id="GO:0046872">
    <property type="term" value="F:metal ion binding"/>
    <property type="evidence" value="ECO:0007669"/>
    <property type="project" value="UniProtKB-KW"/>
</dbReference>
<dbReference type="GO" id="GO:0016020">
    <property type="term" value="C:membrane"/>
    <property type="evidence" value="ECO:0007669"/>
    <property type="project" value="UniProtKB-SubCell"/>
</dbReference>
<keyword evidence="11 12" id="KW-0472">Membrane</keyword>
<dbReference type="CDD" id="cd06164">
    <property type="entry name" value="S2P-M50_SpoIVFB_CBS"/>
    <property type="match status" value="1"/>
</dbReference>
<dbReference type="PANTHER" id="PTHR39188:SF3">
    <property type="entry name" value="STAGE IV SPORULATION PROTEIN FB"/>
    <property type="match status" value="1"/>
</dbReference>
<dbReference type="GO" id="GO:0006508">
    <property type="term" value="P:proteolysis"/>
    <property type="evidence" value="ECO:0007669"/>
    <property type="project" value="UniProtKB-KW"/>
</dbReference>
<dbReference type="GO" id="GO:0008237">
    <property type="term" value="F:metallopeptidase activity"/>
    <property type="evidence" value="ECO:0007669"/>
    <property type="project" value="UniProtKB-KW"/>
</dbReference>
<dbReference type="AlphaFoldDB" id="W4HLI1"/>
<keyword evidence="9 12" id="KW-1133">Transmembrane helix</keyword>
<dbReference type="InterPro" id="IPR008915">
    <property type="entry name" value="Peptidase_M50"/>
</dbReference>
<comment type="caution">
    <text evidence="14">The sequence shown here is derived from an EMBL/GenBank/DDBJ whole genome shotgun (WGS) entry which is preliminary data.</text>
</comment>
<keyword evidence="5 12" id="KW-0812">Transmembrane</keyword>
<evidence type="ECO:0000259" key="13">
    <source>
        <dbReference type="Pfam" id="PF02163"/>
    </source>
</evidence>
<feature type="domain" description="Peptidase M50" evidence="13">
    <location>
        <begin position="134"/>
        <end position="192"/>
    </location>
</feature>
<keyword evidence="8" id="KW-0862">Zinc</keyword>
<feature type="domain" description="Peptidase M50" evidence="13">
    <location>
        <begin position="46"/>
        <end position="119"/>
    </location>
</feature>
<keyword evidence="6" id="KW-0479">Metal-binding</keyword>
<evidence type="ECO:0000313" key="15">
    <source>
        <dbReference type="Proteomes" id="UP000019063"/>
    </source>
</evidence>
<dbReference type="STRING" id="1379903.ATO8_08726"/>
<evidence type="ECO:0000256" key="8">
    <source>
        <dbReference type="ARBA" id="ARBA00022833"/>
    </source>
</evidence>
<comment type="similarity">
    <text evidence="3">Belongs to the peptidase M50B family.</text>
</comment>
<evidence type="ECO:0000256" key="10">
    <source>
        <dbReference type="ARBA" id="ARBA00023049"/>
    </source>
</evidence>
<comment type="cofactor">
    <cofactor evidence="1">
        <name>Zn(2+)</name>
        <dbReference type="ChEBI" id="CHEBI:29105"/>
    </cofactor>
</comment>
<keyword evidence="4 14" id="KW-0645">Protease</keyword>
<keyword evidence="15" id="KW-1185">Reference proteome</keyword>
<feature type="transmembrane region" description="Helical" evidence="12">
    <location>
        <begin position="137"/>
        <end position="157"/>
    </location>
</feature>